<dbReference type="PANTHER" id="PTHR46796:SF12">
    <property type="entry name" value="HTH-TYPE DNA-BINDING TRANSCRIPTIONAL ACTIVATOR EUTR"/>
    <property type="match status" value="1"/>
</dbReference>
<accession>A0A3M0CG84</accession>
<keyword evidence="1" id="KW-0805">Transcription regulation</keyword>
<dbReference type="FunCoup" id="A0A3M0CG84">
    <property type="interactions" value="15"/>
</dbReference>
<dbReference type="SUPFAM" id="SSF46689">
    <property type="entry name" value="Homeodomain-like"/>
    <property type="match status" value="2"/>
</dbReference>
<proteinExistence type="predicted"/>
<dbReference type="SMART" id="SM00342">
    <property type="entry name" value="HTH_ARAC"/>
    <property type="match status" value="1"/>
</dbReference>
<dbReference type="Proteomes" id="UP000271227">
    <property type="component" value="Unassembled WGS sequence"/>
</dbReference>
<dbReference type="SUPFAM" id="SSF51215">
    <property type="entry name" value="Regulatory protein AraC"/>
    <property type="match status" value="1"/>
</dbReference>
<dbReference type="InterPro" id="IPR009057">
    <property type="entry name" value="Homeodomain-like_sf"/>
</dbReference>
<evidence type="ECO:0000256" key="1">
    <source>
        <dbReference type="ARBA" id="ARBA00023015"/>
    </source>
</evidence>
<evidence type="ECO:0000256" key="4">
    <source>
        <dbReference type="ARBA" id="ARBA00023163"/>
    </source>
</evidence>
<keyword evidence="3" id="KW-0010">Activator</keyword>
<reference evidence="6 7" key="1">
    <citation type="submission" date="2018-10" db="EMBL/GenBank/DDBJ databases">
        <title>Genomic Encyclopedia of Archaeal and Bacterial Type Strains, Phase II (KMG-II): from individual species to whole genera.</title>
        <authorList>
            <person name="Goeker M."/>
        </authorList>
    </citation>
    <scope>NUCLEOTIDE SEQUENCE [LARGE SCALE GENOMIC DNA]</scope>
    <source>
        <strain evidence="6 7">DSM 25217</strain>
    </source>
</reference>
<name>A0A3M0CG84_9PROT</name>
<evidence type="ECO:0000256" key="3">
    <source>
        <dbReference type="ARBA" id="ARBA00023159"/>
    </source>
</evidence>
<dbReference type="InterPro" id="IPR018062">
    <property type="entry name" value="HTH_AraC-typ_CS"/>
</dbReference>
<evidence type="ECO:0000256" key="2">
    <source>
        <dbReference type="ARBA" id="ARBA00023125"/>
    </source>
</evidence>
<feature type="domain" description="HTH araC/xylS-type" evidence="5">
    <location>
        <begin position="173"/>
        <end position="271"/>
    </location>
</feature>
<dbReference type="AlphaFoldDB" id="A0A3M0CG84"/>
<dbReference type="PROSITE" id="PS00041">
    <property type="entry name" value="HTH_ARAC_FAMILY_1"/>
    <property type="match status" value="1"/>
</dbReference>
<dbReference type="GO" id="GO:0003700">
    <property type="term" value="F:DNA-binding transcription factor activity"/>
    <property type="evidence" value="ECO:0007669"/>
    <property type="project" value="InterPro"/>
</dbReference>
<dbReference type="GO" id="GO:0043565">
    <property type="term" value="F:sequence-specific DNA binding"/>
    <property type="evidence" value="ECO:0007669"/>
    <property type="project" value="InterPro"/>
</dbReference>
<comment type="caution">
    <text evidence="6">The sequence shown here is derived from an EMBL/GenBank/DDBJ whole genome shotgun (WGS) entry which is preliminary data.</text>
</comment>
<dbReference type="InterPro" id="IPR050204">
    <property type="entry name" value="AraC_XylS_family_regulators"/>
</dbReference>
<sequence>MQFTQVDARRPFDGPEKGAALVHSSLSRQRMRIAGGTASLKYVLTGCEIYHLGGRRFLLEPGDLLFVRAGTAADVDIASRSATVGMCVYFDDHEGQGIDSPFLRMRAPSAYDGAAMDVHTRVRQGTLTSAGLKNSFETLKTIGLAVTTRLNASCRRLSMAREDARIDLFSRLERARGYILDHVRQPMSLDDLARHAGMSRHHFIRQFRAAYGVSPMRFFSRARLDAACRALSRSPGSIEDVSVDFGYSGQAAFSKAFKKRYGFAPSHILRHGPEKSE</sequence>
<keyword evidence="2 6" id="KW-0238">DNA-binding</keyword>
<keyword evidence="4" id="KW-0804">Transcription</keyword>
<dbReference type="Gene3D" id="1.10.10.60">
    <property type="entry name" value="Homeodomain-like"/>
    <property type="match status" value="2"/>
</dbReference>
<dbReference type="PANTHER" id="PTHR46796">
    <property type="entry name" value="HTH-TYPE TRANSCRIPTIONAL ACTIVATOR RHAS-RELATED"/>
    <property type="match status" value="1"/>
</dbReference>
<dbReference type="InParanoid" id="A0A3M0CG84"/>
<protein>
    <submittedName>
        <fullName evidence="6">AraC-like DNA-binding protein</fullName>
    </submittedName>
</protein>
<dbReference type="PROSITE" id="PS01124">
    <property type="entry name" value="HTH_ARAC_FAMILY_2"/>
    <property type="match status" value="1"/>
</dbReference>
<evidence type="ECO:0000313" key="6">
    <source>
        <dbReference type="EMBL" id="RMB08618.1"/>
    </source>
</evidence>
<evidence type="ECO:0000313" key="7">
    <source>
        <dbReference type="Proteomes" id="UP000271227"/>
    </source>
</evidence>
<dbReference type="InterPro" id="IPR037923">
    <property type="entry name" value="HTH-like"/>
</dbReference>
<evidence type="ECO:0000259" key="5">
    <source>
        <dbReference type="PROSITE" id="PS01124"/>
    </source>
</evidence>
<organism evidence="6 7">
    <name type="scientific">Eilatimonas milleporae</name>
    <dbReference type="NCBI Taxonomy" id="911205"/>
    <lineage>
        <taxon>Bacteria</taxon>
        <taxon>Pseudomonadati</taxon>
        <taxon>Pseudomonadota</taxon>
        <taxon>Alphaproteobacteria</taxon>
        <taxon>Kordiimonadales</taxon>
        <taxon>Kordiimonadaceae</taxon>
        <taxon>Eilatimonas</taxon>
    </lineage>
</organism>
<gene>
    <name evidence="6" type="ORF">BXY39_1253</name>
</gene>
<dbReference type="Pfam" id="PF12833">
    <property type="entry name" value="HTH_18"/>
    <property type="match status" value="1"/>
</dbReference>
<keyword evidence="7" id="KW-1185">Reference proteome</keyword>
<dbReference type="EMBL" id="REFR01000010">
    <property type="protein sequence ID" value="RMB08618.1"/>
    <property type="molecule type" value="Genomic_DNA"/>
</dbReference>
<dbReference type="InterPro" id="IPR018060">
    <property type="entry name" value="HTH_AraC"/>
</dbReference>